<dbReference type="InterPro" id="IPR018814">
    <property type="entry name" value="DUF5427"/>
</dbReference>
<keyword evidence="3" id="KW-1185">Reference proteome</keyword>
<name>A0A5N5QQS0_9AGAM</name>
<evidence type="ECO:0000313" key="3">
    <source>
        <dbReference type="Proteomes" id="UP000383932"/>
    </source>
</evidence>
<reference evidence="2 3" key="1">
    <citation type="journal article" date="2019" name="Fungal Biol. Biotechnol.">
        <title>Draft genome sequence of fastidious pathogen Ceratobasidium theobromae, which causes vascular-streak dieback in Theobroma cacao.</title>
        <authorList>
            <person name="Ali S.S."/>
            <person name="Asman A."/>
            <person name="Shao J."/>
            <person name="Firmansyah A.P."/>
            <person name="Susilo A.W."/>
            <person name="Rosmana A."/>
            <person name="McMahon P."/>
            <person name="Junaid M."/>
            <person name="Guest D."/>
            <person name="Kheng T.Y."/>
            <person name="Meinhardt L.W."/>
            <person name="Bailey B.A."/>
        </authorList>
    </citation>
    <scope>NUCLEOTIDE SEQUENCE [LARGE SCALE GENOMIC DNA]</scope>
    <source>
        <strain evidence="2 3">CT2</strain>
    </source>
</reference>
<evidence type="ECO:0000313" key="2">
    <source>
        <dbReference type="EMBL" id="KAB5594100.1"/>
    </source>
</evidence>
<dbReference type="Pfam" id="PF10310">
    <property type="entry name" value="DUF5427"/>
    <property type="match status" value="1"/>
</dbReference>
<feature type="region of interest" description="Disordered" evidence="1">
    <location>
        <begin position="1"/>
        <end position="128"/>
    </location>
</feature>
<organism evidence="2 3">
    <name type="scientific">Ceratobasidium theobromae</name>
    <dbReference type="NCBI Taxonomy" id="1582974"/>
    <lineage>
        <taxon>Eukaryota</taxon>
        <taxon>Fungi</taxon>
        <taxon>Dikarya</taxon>
        <taxon>Basidiomycota</taxon>
        <taxon>Agaricomycotina</taxon>
        <taxon>Agaricomycetes</taxon>
        <taxon>Cantharellales</taxon>
        <taxon>Ceratobasidiaceae</taxon>
        <taxon>Ceratobasidium</taxon>
    </lineage>
</organism>
<feature type="compositionally biased region" description="Polar residues" evidence="1">
    <location>
        <begin position="55"/>
        <end position="64"/>
    </location>
</feature>
<sequence>MSKSKQQEAQDLLNDLDSLPAPPPVGRKSGSSSAPGPVVGGEGAEALAFLDEITQKSSEPTKSTPAPVPKATERIRLSATGNPRRSAESSRASTPLPRVQSSATPPPTLGTQTAATEDLTPASTSGAGGGAWGWGSVWNSASAALQQAKSVVEERAKHLPPMPPVAAARTEQARRWGEGMMEYVKNAQFDKISQDLKNVSLSTLTEIMNVVAPPISEHEVIKVWLSHDMQGYDGIEGLVYRSLAKVMEQVGGGDLIVNRGNESRQKEGSTSRDLNALQSYEDAIKLAEAEIAEMMKIHATQATNEPNSPTLQNPTTYSTVYIRVQPFFSPEIPTKIPGRPQDAASPIVPKMEQKQLKFLLYLVDPTHELAHASVTQGTSANWTAIWDNHEWVEEIVVEVLRVGVEVLGQHYVADRMGWAKRAELESLVAEKTG</sequence>
<protein>
    <submittedName>
        <fullName evidence="2">Maintenance of telomere capping protein 1</fullName>
    </submittedName>
</protein>
<dbReference type="Proteomes" id="UP000383932">
    <property type="component" value="Unassembled WGS sequence"/>
</dbReference>
<comment type="caution">
    <text evidence="2">The sequence shown here is derived from an EMBL/GenBank/DDBJ whole genome shotgun (WGS) entry which is preliminary data.</text>
</comment>
<feature type="compositionally biased region" description="Polar residues" evidence="1">
    <location>
        <begin position="79"/>
        <end position="115"/>
    </location>
</feature>
<gene>
    <name evidence="2" type="ORF">CTheo_2437</name>
</gene>
<dbReference type="PANTHER" id="PTHR28265:SF1">
    <property type="entry name" value="MAINTENANCE OF TELOMERE CAPPING PROTEIN 1"/>
    <property type="match status" value="1"/>
</dbReference>
<dbReference type="OrthoDB" id="5594977at2759"/>
<proteinExistence type="predicted"/>
<evidence type="ECO:0000256" key="1">
    <source>
        <dbReference type="SAM" id="MobiDB-lite"/>
    </source>
</evidence>
<accession>A0A5N5QQS0</accession>
<dbReference type="EMBL" id="SSOP01000025">
    <property type="protein sequence ID" value="KAB5594100.1"/>
    <property type="molecule type" value="Genomic_DNA"/>
</dbReference>
<dbReference type="PANTHER" id="PTHR28265">
    <property type="entry name" value="MAINTENANCE OF TELOMERE CAPPING PROTEIN 1"/>
    <property type="match status" value="1"/>
</dbReference>
<dbReference type="AlphaFoldDB" id="A0A5N5QQS0"/>